<keyword evidence="2" id="KW-0677">Repeat</keyword>
<evidence type="ECO:0000256" key="2">
    <source>
        <dbReference type="ARBA" id="ARBA00022737"/>
    </source>
</evidence>
<dbReference type="PANTHER" id="PTHR19871:SF14">
    <property type="entry name" value="DUF4062 DOMAIN-CONTAINING PROTEIN"/>
    <property type="match status" value="1"/>
</dbReference>
<evidence type="ECO:0000313" key="6">
    <source>
        <dbReference type="EMBL" id="CAF1095077.1"/>
    </source>
</evidence>
<evidence type="ECO:0000259" key="5">
    <source>
        <dbReference type="Pfam" id="PF25469"/>
    </source>
</evidence>
<evidence type="ECO:0000256" key="1">
    <source>
        <dbReference type="ARBA" id="ARBA00022574"/>
    </source>
</evidence>
<sequence length="1082" mass="125418">MPVKAKSENLPSKTNLAPRLSPVRLQPLNYPISITSKPKPINKGASSLPINKNASSLPINKNASGLPINKFTATTIKKVPISFVQSRRNTIPAATVEKLKPRPPSEDYRKILQGDFQKLSKQGSKHFRIFISSTFSDFKVERNELYRRVFPKIKQVCGELGYEFQVVDMRWGVSYTADNDHSGEAMCMEEIERCMNLSTGLNFIYFVGNRYGYLFVPSQIDADEFEMILQSGKQENIPNMELIEKWFKLDENSLPLKYVFLPVSTYFKHYDDRSIDMKDIQEKEKIQWQLEEKLLVTALREAVEKARANKKLTLEQAVKYFQSITEREIRLATSANNRGNIIGIIREFDNQSIETNLDAKFFDANKTESIPNLKQFCLDVTPTSCLKLFKVPWKSGGINISTCRDHEKYIDDFCLYLHQTILEHVKKTCANSTTIHPFYEELTHHAVFCIEKTTIFFGREELMHNIKHYIENVDSSRKTVLAVVADSGGGKTSLMAKLARKIHDWYPSGAVIIRFLGTSAESTTIDSVLRSLCIQLTLIYNESELSDDEVQTFSSLVTTFHNLLKTISKKKRSCPKPLFILLDAIDQLENTLNVFLFESWLPRLLPKDIFIIISFIPSQSQFNLQKTFLNHIKQNEDTVLFELPKLKTNDCKSIIETYLKHWNRQLTTTQYDYVLQRVQSNPTPLYLKLLLDLARTWTHFQNLDIKQTVEFPLTIEDAVEQLFIRLELKYGQIFVQYSLACLCYSLSGVTENELEDCLSINDQVMNEIFIHHDPPLANALHIPSLICHSLLYSIKQYITRKRIQDKNVISWYHRKFFEASTKRYQHLKDICHQYFIDLYSSDNESIKKTIVLEKRLNKQIIDANRLTLPQPTTVLNKRKLIALPYHCLEIRNDQLLREKCIFNLEFLLCQISGLGHYQFLDYIRNILKHRPTWNDVKMIYKGFWSLDNTLQYEKFVLAEQILGFVDDVLMQDFYQKENLLTNSAISGTQMSPQLKQLLTDCKQHCQNLGKKSFSLKPKYAGFPKQTGALQWSFSPVTHLLYVDEFHALVSIDGWETNADENQDERSYKYVTSVAVIDLQTSR</sequence>
<dbReference type="EMBL" id="CAJNOK010009646">
    <property type="protein sequence ID" value="CAF1095077.1"/>
    <property type="molecule type" value="Genomic_DNA"/>
</dbReference>
<feature type="domain" description="NWD1/2-like winged helix-turn-helix" evidence="5">
    <location>
        <begin position="714"/>
        <end position="825"/>
    </location>
</feature>
<accession>A0A8S2E746</accession>
<dbReference type="Proteomes" id="UP000677228">
    <property type="component" value="Unassembled WGS sequence"/>
</dbReference>
<dbReference type="InterPro" id="IPR025139">
    <property type="entry name" value="DUF4062"/>
</dbReference>
<reference evidence="6" key="1">
    <citation type="submission" date="2021-02" db="EMBL/GenBank/DDBJ databases">
        <authorList>
            <person name="Nowell W R."/>
        </authorList>
    </citation>
    <scope>NUCLEOTIDE SEQUENCE</scope>
</reference>
<evidence type="ECO:0000259" key="3">
    <source>
        <dbReference type="Pfam" id="PF13271"/>
    </source>
</evidence>
<name>A0A8S2E746_9BILA</name>
<dbReference type="EMBL" id="CAJOBA010009665">
    <property type="protein sequence ID" value="CAF3856561.1"/>
    <property type="molecule type" value="Genomic_DNA"/>
</dbReference>
<protein>
    <submittedName>
        <fullName evidence="6">Uncharacterized protein</fullName>
    </submittedName>
</protein>
<dbReference type="InterPro" id="IPR056884">
    <property type="entry name" value="NPHP3-like_N"/>
</dbReference>
<dbReference type="Pfam" id="PF25469">
    <property type="entry name" value="WHD_NWD1"/>
    <property type="match status" value="1"/>
</dbReference>
<dbReference type="AlphaFoldDB" id="A0A8S2E746"/>
<dbReference type="Pfam" id="PF24883">
    <property type="entry name" value="NPHP3_N"/>
    <property type="match status" value="1"/>
</dbReference>
<organism evidence="6 8">
    <name type="scientific">Didymodactylos carnosus</name>
    <dbReference type="NCBI Taxonomy" id="1234261"/>
    <lineage>
        <taxon>Eukaryota</taxon>
        <taxon>Metazoa</taxon>
        <taxon>Spiralia</taxon>
        <taxon>Gnathifera</taxon>
        <taxon>Rotifera</taxon>
        <taxon>Eurotatoria</taxon>
        <taxon>Bdelloidea</taxon>
        <taxon>Philodinida</taxon>
        <taxon>Philodinidae</taxon>
        <taxon>Didymodactylos</taxon>
    </lineage>
</organism>
<feature type="domain" description="Nephrocystin 3-like N-terminal" evidence="4">
    <location>
        <begin position="472"/>
        <end position="593"/>
    </location>
</feature>
<feature type="non-terminal residue" evidence="6">
    <location>
        <position position="1"/>
    </location>
</feature>
<dbReference type="InterPro" id="IPR057588">
    <property type="entry name" value="NWD1/2-like_WH"/>
</dbReference>
<feature type="domain" description="DUF4062" evidence="3">
    <location>
        <begin position="128"/>
        <end position="216"/>
    </location>
</feature>
<dbReference type="Pfam" id="PF13271">
    <property type="entry name" value="DUF4062"/>
    <property type="match status" value="1"/>
</dbReference>
<evidence type="ECO:0000313" key="8">
    <source>
        <dbReference type="Proteomes" id="UP000677228"/>
    </source>
</evidence>
<dbReference type="Proteomes" id="UP000682733">
    <property type="component" value="Unassembled WGS sequence"/>
</dbReference>
<dbReference type="Gene3D" id="3.40.50.300">
    <property type="entry name" value="P-loop containing nucleotide triphosphate hydrolases"/>
    <property type="match status" value="1"/>
</dbReference>
<dbReference type="InterPro" id="IPR027417">
    <property type="entry name" value="P-loop_NTPase"/>
</dbReference>
<evidence type="ECO:0000313" key="7">
    <source>
        <dbReference type="EMBL" id="CAF3856561.1"/>
    </source>
</evidence>
<proteinExistence type="predicted"/>
<dbReference type="PANTHER" id="PTHR19871">
    <property type="entry name" value="BETA TRANSDUCIN-RELATED PROTEIN"/>
    <property type="match status" value="1"/>
</dbReference>
<dbReference type="SUPFAM" id="SSF52540">
    <property type="entry name" value="P-loop containing nucleoside triphosphate hydrolases"/>
    <property type="match status" value="1"/>
</dbReference>
<comment type="caution">
    <text evidence="6">The sequence shown here is derived from an EMBL/GenBank/DDBJ whole genome shotgun (WGS) entry which is preliminary data.</text>
</comment>
<dbReference type="InterPro" id="IPR052752">
    <property type="entry name" value="NACHT-WD_repeat"/>
</dbReference>
<gene>
    <name evidence="6" type="ORF">OVA965_LOCUS19010</name>
    <name evidence="7" type="ORF">TMI583_LOCUS19024</name>
</gene>
<keyword evidence="1" id="KW-0853">WD repeat</keyword>
<evidence type="ECO:0000259" key="4">
    <source>
        <dbReference type="Pfam" id="PF24883"/>
    </source>
</evidence>